<reference evidence="2 3" key="1">
    <citation type="submission" date="2024-10" db="EMBL/GenBank/DDBJ databases">
        <title>The Natural Products Discovery Center: Release of the First 8490 Sequenced Strains for Exploring Actinobacteria Biosynthetic Diversity.</title>
        <authorList>
            <person name="Kalkreuter E."/>
            <person name="Kautsar S.A."/>
            <person name="Yang D."/>
            <person name="Bader C.D."/>
            <person name="Teijaro C.N."/>
            <person name="Fluegel L."/>
            <person name="Davis C.M."/>
            <person name="Simpson J.R."/>
            <person name="Lauterbach L."/>
            <person name="Steele A.D."/>
            <person name="Gui C."/>
            <person name="Meng S."/>
            <person name="Li G."/>
            <person name="Viehrig K."/>
            <person name="Ye F."/>
            <person name="Su P."/>
            <person name="Kiefer A.F."/>
            <person name="Nichols A."/>
            <person name="Cepeda A.J."/>
            <person name="Yan W."/>
            <person name="Fan B."/>
            <person name="Jiang Y."/>
            <person name="Adhikari A."/>
            <person name="Zheng C.-J."/>
            <person name="Schuster L."/>
            <person name="Cowan T.M."/>
            <person name="Smanski M.J."/>
            <person name="Chevrette M.G."/>
            <person name="De Carvalho L.P.S."/>
            <person name="Shen B."/>
        </authorList>
    </citation>
    <scope>NUCLEOTIDE SEQUENCE [LARGE SCALE GENOMIC DNA]</scope>
    <source>
        <strain evidence="2 3">NPDC018013</strain>
    </source>
</reference>
<accession>A0ABW7RTC3</accession>
<dbReference type="Proteomes" id="UP001610990">
    <property type="component" value="Unassembled WGS sequence"/>
</dbReference>
<feature type="compositionally biased region" description="Polar residues" evidence="1">
    <location>
        <begin position="22"/>
        <end position="31"/>
    </location>
</feature>
<evidence type="ECO:0000313" key="3">
    <source>
        <dbReference type="Proteomes" id="UP001610990"/>
    </source>
</evidence>
<keyword evidence="3" id="KW-1185">Reference proteome</keyword>
<feature type="region of interest" description="Disordered" evidence="1">
    <location>
        <begin position="1"/>
        <end position="57"/>
    </location>
</feature>
<feature type="compositionally biased region" description="Polar residues" evidence="1">
    <location>
        <begin position="1"/>
        <end position="14"/>
    </location>
</feature>
<comment type="caution">
    <text evidence="2">The sequence shown here is derived from an EMBL/GenBank/DDBJ whole genome shotgun (WGS) entry which is preliminary data.</text>
</comment>
<evidence type="ECO:0000256" key="1">
    <source>
        <dbReference type="SAM" id="MobiDB-lite"/>
    </source>
</evidence>
<organism evidence="2 3">
    <name type="scientific">Streptomyces celluloflavus</name>
    <dbReference type="NCBI Taxonomy" id="58344"/>
    <lineage>
        <taxon>Bacteria</taxon>
        <taxon>Bacillati</taxon>
        <taxon>Actinomycetota</taxon>
        <taxon>Actinomycetes</taxon>
        <taxon>Kitasatosporales</taxon>
        <taxon>Streptomycetaceae</taxon>
        <taxon>Streptomyces</taxon>
    </lineage>
</organism>
<name>A0ABW7RTC3_9ACTN</name>
<sequence>MADNTEPSVSTDGNGASPGLTPDTQEVSPDGNTAGPFIAAEGAGAEGSDPGSVVSPE</sequence>
<proteinExistence type="predicted"/>
<protein>
    <submittedName>
        <fullName evidence="2">Uncharacterized protein</fullName>
    </submittedName>
</protein>
<evidence type="ECO:0000313" key="2">
    <source>
        <dbReference type="EMBL" id="MFH8589570.1"/>
    </source>
</evidence>
<gene>
    <name evidence="2" type="ORF">ACH4GP_35230</name>
</gene>
<dbReference type="RefSeq" id="WP_397676561.1">
    <property type="nucleotide sequence ID" value="NZ_JBIRGH010000034.1"/>
</dbReference>
<dbReference type="EMBL" id="JBIRGH010000034">
    <property type="protein sequence ID" value="MFH8589570.1"/>
    <property type="molecule type" value="Genomic_DNA"/>
</dbReference>